<dbReference type="SUPFAM" id="SSF46689">
    <property type="entry name" value="Homeodomain-like"/>
    <property type="match status" value="1"/>
</dbReference>
<keyword evidence="3" id="KW-0804">Transcription</keyword>
<dbReference type="PRINTS" id="PR00455">
    <property type="entry name" value="HTHTETR"/>
</dbReference>
<evidence type="ECO:0000256" key="3">
    <source>
        <dbReference type="ARBA" id="ARBA00023163"/>
    </source>
</evidence>
<evidence type="ECO:0000256" key="1">
    <source>
        <dbReference type="ARBA" id="ARBA00023015"/>
    </source>
</evidence>
<dbReference type="STRING" id="580166.AUP43_03610"/>
<dbReference type="GO" id="GO:0003677">
    <property type="term" value="F:DNA binding"/>
    <property type="evidence" value="ECO:0007669"/>
    <property type="project" value="UniProtKB-UniRule"/>
</dbReference>
<keyword evidence="2 4" id="KW-0238">DNA-binding</keyword>
<evidence type="ECO:0000259" key="5">
    <source>
        <dbReference type="PROSITE" id="PS50977"/>
    </source>
</evidence>
<dbReference type="InterPro" id="IPR009057">
    <property type="entry name" value="Homeodomain-like_sf"/>
</dbReference>
<dbReference type="PROSITE" id="PS50977">
    <property type="entry name" value="HTH_TETR_2"/>
    <property type="match status" value="1"/>
</dbReference>
<evidence type="ECO:0000256" key="4">
    <source>
        <dbReference type="PROSITE-ProRule" id="PRU00335"/>
    </source>
</evidence>
<dbReference type="OrthoDB" id="9795242at2"/>
<dbReference type="AlphaFoldDB" id="A0A154VIA4"/>
<protein>
    <submittedName>
        <fullName evidence="6">TetR family transcriptional regulator</fullName>
    </submittedName>
</protein>
<proteinExistence type="predicted"/>
<dbReference type="InterPro" id="IPR036271">
    <property type="entry name" value="Tet_transcr_reg_TetR-rel_C_sf"/>
</dbReference>
<dbReference type="EMBL" id="LPXN01000160">
    <property type="protein sequence ID" value="KZD01036.1"/>
    <property type="molecule type" value="Genomic_DNA"/>
</dbReference>
<feature type="domain" description="HTH tetR-type" evidence="5">
    <location>
        <begin position="8"/>
        <end position="68"/>
    </location>
</feature>
<dbReference type="InterPro" id="IPR001647">
    <property type="entry name" value="HTH_TetR"/>
</dbReference>
<organism evidence="6 7">
    <name type="scientific">Oceanibaculum pacificum</name>
    <dbReference type="NCBI Taxonomy" id="580166"/>
    <lineage>
        <taxon>Bacteria</taxon>
        <taxon>Pseudomonadati</taxon>
        <taxon>Pseudomonadota</taxon>
        <taxon>Alphaproteobacteria</taxon>
        <taxon>Rhodospirillales</taxon>
        <taxon>Oceanibaculaceae</taxon>
        <taxon>Oceanibaculum</taxon>
    </lineage>
</organism>
<dbReference type="RefSeq" id="WP_067559848.1">
    <property type="nucleotide sequence ID" value="NZ_LPXN01000160.1"/>
</dbReference>
<gene>
    <name evidence="6" type="ORF">AUP43_03610</name>
</gene>
<dbReference type="PANTHER" id="PTHR47506:SF1">
    <property type="entry name" value="HTH-TYPE TRANSCRIPTIONAL REGULATOR YJDC"/>
    <property type="match status" value="1"/>
</dbReference>
<comment type="caution">
    <text evidence="6">The sequence shown here is derived from an EMBL/GenBank/DDBJ whole genome shotgun (WGS) entry which is preliminary data.</text>
</comment>
<evidence type="ECO:0000256" key="2">
    <source>
        <dbReference type="ARBA" id="ARBA00023125"/>
    </source>
</evidence>
<accession>A0A154VIA4</accession>
<dbReference type="SUPFAM" id="SSF48498">
    <property type="entry name" value="Tetracyclin repressor-like, C-terminal domain"/>
    <property type="match status" value="1"/>
</dbReference>
<reference evidence="6 7" key="1">
    <citation type="submission" date="2015-12" db="EMBL/GenBank/DDBJ databases">
        <title>Genome sequence of Oceanibaculum pacificum MCCC 1A02656.</title>
        <authorList>
            <person name="Lu L."/>
            <person name="Lai Q."/>
            <person name="Shao Z."/>
            <person name="Qian P."/>
        </authorList>
    </citation>
    <scope>NUCLEOTIDE SEQUENCE [LARGE SCALE GENOMIC DNA]</scope>
    <source>
        <strain evidence="6 7">MCCC 1A02656</strain>
    </source>
</reference>
<dbReference type="PROSITE" id="PS01081">
    <property type="entry name" value="HTH_TETR_1"/>
    <property type="match status" value="1"/>
</dbReference>
<dbReference type="Pfam" id="PF16925">
    <property type="entry name" value="TetR_C_13"/>
    <property type="match status" value="1"/>
</dbReference>
<sequence>MAKGRPRAFDMDEALDQALKLFWTKGYEGTSLSDLTQAMGISPPSLYAAFGNKEGLFRRALDRYMNEMSGVCGVLNAPTARGVAEAMLYGAADIDPENPPGCMLVQAALSCSDASEAVRQELIGRRKAGEDALTERFARAVREGDLPPTANPATLSRFLTAVVQGMAVHAASGVGREVLVDIAGATLQAWSALVDTGMSAQDRAAE</sequence>
<evidence type="ECO:0000313" key="7">
    <source>
        <dbReference type="Proteomes" id="UP000076400"/>
    </source>
</evidence>
<dbReference type="Proteomes" id="UP000076400">
    <property type="component" value="Unassembled WGS sequence"/>
</dbReference>
<name>A0A154VIA4_9PROT</name>
<dbReference type="InterPro" id="IPR023772">
    <property type="entry name" value="DNA-bd_HTH_TetR-type_CS"/>
</dbReference>
<keyword evidence="7" id="KW-1185">Reference proteome</keyword>
<feature type="DNA-binding region" description="H-T-H motif" evidence="4">
    <location>
        <begin position="31"/>
        <end position="50"/>
    </location>
</feature>
<dbReference type="PANTHER" id="PTHR47506">
    <property type="entry name" value="TRANSCRIPTIONAL REGULATORY PROTEIN"/>
    <property type="match status" value="1"/>
</dbReference>
<evidence type="ECO:0000313" key="6">
    <source>
        <dbReference type="EMBL" id="KZD01036.1"/>
    </source>
</evidence>
<dbReference type="Pfam" id="PF00440">
    <property type="entry name" value="TetR_N"/>
    <property type="match status" value="1"/>
</dbReference>
<dbReference type="Gene3D" id="1.10.357.10">
    <property type="entry name" value="Tetracycline Repressor, domain 2"/>
    <property type="match status" value="1"/>
</dbReference>
<dbReference type="Gene3D" id="1.10.10.60">
    <property type="entry name" value="Homeodomain-like"/>
    <property type="match status" value="1"/>
</dbReference>
<keyword evidence="1" id="KW-0805">Transcription regulation</keyword>
<dbReference type="InterPro" id="IPR011075">
    <property type="entry name" value="TetR_C"/>
</dbReference>